<keyword evidence="10 12" id="KW-1133">Transmembrane helix</keyword>
<evidence type="ECO:0000256" key="8">
    <source>
        <dbReference type="ARBA" id="ARBA00022692"/>
    </source>
</evidence>
<dbReference type="Proteomes" id="UP001518989">
    <property type="component" value="Unassembled WGS sequence"/>
</dbReference>
<evidence type="ECO:0000256" key="1">
    <source>
        <dbReference type="ARBA" id="ARBA00002442"/>
    </source>
</evidence>
<evidence type="ECO:0000256" key="5">
    <source>
        <dbReference type="ARBA" id="ARBA00022448"/>
    </source>
</evidence>
<keyword evidence="8 12" id="KW-0812">Transmembrane</keyword>
<evidence type="ECO:0000256" key="11">
    <source>
        <dbReference type="ARBA" id="ARBA00023136"/>
    </source>
</evidence>
<dbReference type="EMBL" id="JACTNG010000009">
    <property type="protein sequence ID" value="MBO1080636.1"/>
    <property type="molecule type" value="Genomic_DNA"/>
</dbReference>
<evidence type="ECO:0000256" key="6">
    <source>
        <dbReference type="ARBA" id="ARBA00022475"/>
    </source>
</evidence>
<keyword evidence="5" id="KW-0813">Transport</keyword>
<keyword evidence="7" id="KW-0997">Cell inner membrane</keyword>
<evidence type="ECO:0000256" key="10">
    <source>
        <dbReference type="ARBA" id="ARBA00022989"/>
    </source>
</evidence>
<name>A0ABS3KT63_9PROT</name>
<evidence type="ECO:0000256" key="7">
    <source>
        <dbReference type="ARBA" id="ARBA00022519"/>
    </source>
</evidence>
<keyword evidence="14" id="KW-1185">Reference proteome</keyword>
<feature type="transmembrane region" description="Helical" evidence="12">
    <location>
        <begin position="6"/>
        <end position="27"/>
    </location>
</feature>
<organism evidence="13 14">
    <name type="scientific">Roseomonas haemaphysalidis</name>
    <dbReference type="NCBI Taxonomy" id="2768162"/>
    <lineage>
        <taxon>Bacteria</taxon>
        <taxon>Pseudomonadati</taxon>
        <taxon>Pseudomonadota</taxon>
        <taxon>Alphaproteobacteria</taxon>
        <taxon>Acetobacterales</taxon>
        <taxon>Roseomonadaceae</taxon>
        <taxon>Roseomonas</taxon>
    </lineage>
</organism>
<comment type="subcellular location">
    <subcellularLocation>
        <location evidence="2">Cell inner membrane</location>
        <topology evidence="2">Single-pass membrane protein</topology>
    </subcellularLocation>
</comment>
<comment type="function">
    <text evidence="1">Required for the export of heme to the periplasm for the biogenesis of c-type cytochromes.</text>
</comment>
<dbReference type="NCBIfam" id="TIGR03141">
    <property type="entry name" value="cytochro_ccmD"/>
    <property type="match status" value="1"/>
</dbReference>
<keyword evidence="9" id="KW-0201">Cytochrome c-type biogenesis</keyword>
<evidence type="ECO:0000256" key="9">
    <source>
        <dbReference type="ARBA" id="ARBA00022748"/>
    </source>
</evidence>
<comment type="caution">
    <text evidence="13">The sequence shown here is derived from an EMBL/GenBank/DDBJ whole genome shotgun (WGS) entry which is preliminary data.</text>
</comment>
<evidence type="ECO:0000313" key="14">
    <source>
        <dbReference type="Proteomes" id="UP001518989"/>
    </source>
</evidence>
<sequence>MSQHWWFVSVAWGLGAVLFGALLADTLRRQSAARRRLALLETRRPSGRTSP</sequence>
<evidence type="ECO:0000256" key="3">
    <source>
        <dbReference type="ARBA" id="ARBA00008741"/>
    </source>
</evidence>
<evidence type="ECO:0000256" key="12">
    <source>
        <dbReference type="SAM" id="Phobius"/>
    </source>
</evidence>
<gene>
    <name evidence="13" type="primary">ccmD</name>
    <name evidence="13" type="ORF">IAI61_16450</name>
</gene>
<comment type="similarity">
    <text evidence="3">Belongs to the CcmD/CycX/HelD family.</text>
</comment>
<evidence type="ECO:0000313" key="13">
    <source>
        <dbReference type="EMBL" id="MBO1080636.1"/>
    </source>
</evidence>
<protein>
    <recommendedName>
        <fullName evidence="4">Heme exporter protein D</fullName>
    </recommendedName>
</protein>
<keyword evidence="6" id="KW-1003">Cell membrane</keyword>
<accession>A0ABS3KT63</accession>
<reference evidence="13 14" key="1">
    <citation type="submission" date="2020-09" db="EMBL/GenBank/DDBJ databases">
        <title>Roseomonas.</title>
        <authorList>
            <person name="Zhu W."/>
        </authorList>
    </citation>
    <scope>NUCLEOTIDE SEQUENCE [LARGE SCALE GENOMIC DNA]</scope>
    <source>
        <strain evidence="13 14">573</strain>
    </source>
</reference>
<dbReference type="InterPro" id="IPR007078">
    <property type="entry name" value="Haem_export_protD_CcmD"/>
</dbReference>
<keyword evidence="11 12" id="KW-0472">Membrane</keyword>
<evidence type="ECO:0000256" key="2">
    <source>
        <dbReference type="ARBA" id="ARBA00004377"/>
    </source>
</evidence>
<evidence type="ECO:0000256" key="4">
    <source>
        <dbReference type="ARBA" id="ARBA00016461"/>
    </source>
</evidence>
<proteinExistence type="inferred from homology"/>
<dbReference type="RefSeq" id="WP_207418766.1">
    <property type="nucleotide sequence ID" value="NZ_CP061177.1"/>
</dbReference>